<dbReference type="Gene3D" id="2.40.160.160">
    <property type="entry name" value="Inverse autotransporter, beta-domain"/>
    <property type="match status" value="1"/>
</dbReference>
<dbReference type="SUPFAM" id="SSF51126">
    <property type="entry name" value="Pectin lyase-like"/>
    <property type="match status" value="2"/>
</dbReference>
<dbReference type="SMART" id="SM00710">
    <property type="entry name" value="PbH1"/>
    <property type="match status" value="6"/>
</dbReference>
<dbReference type="Pfam" id="PF13229">
    <property type="entry name" value="Beta_helix"/>
    <property type="match status" value="1"/>
</dbReference>
<accession>A0A7W9VXG7</accession>
<dbReference type="InterPro" id="IPR011050">
    <property type="entry name" value="Pectin_lyase_fold/virulence"/>
</dbReference>
<feature type="signal peptide" evidence="1">
    <location>
        <begin position="1"/>
        <end position="21"/>
    </location>
</feature>
<evidence type="ECO:0000313" key="5">
    <source>
        <dbReference type="Proteomes" id="UP000533306"/>
    </source>
</evidence>
<dbReference type="Pfam" id="PF11924">
    <property type="entry name" value="IAT_beta"/>
    <property type="match status" value="1"/>
</dbReference>
<feature type="domain" description="Inverse autotransporter beta-domain" evidence="2">
    <location>
        <begin position="69"/>
        <end position="177"/>
    </location>
</feature>
<protein>
    <recommendedName>
        <fullName evidence="6">Right handed beta helix domain-containing protein</fullName>
    </recommendedName>
</protein>
<feature type="domain" description="Right handed beta helix" evidence="3">
    <location>
        <begin position="403"/>
        <end position="584"/>
    </location>
</feature>
<dbReference type="InterPro" id="IPR038177">
    <property type="entry name" value="IAT_beta_sf"/>
</dbReference>
<gene>
    <name evidence="4" type="ORF">HNR59_003749</name>
</gene>
<keyword evidence="5" id="KW-1185">Reference proteome</keyword>
<dbReference type="EMBL" id="JACHEU010000005">
    <property type="protein sequence ID" value="MBB6014355.1"/>
    <property type="molecule type" value="Genomic_DNA"/>
</dbReference>
<name>A0A7W9VXG7_9HYPH</name>
<evidence type="ECO:0000259" key="3">
    <source>
        <dbReference type="Pfam" id="PF13229"/>
    </source>
</evidence>
<evidence type="ECO:0000259" key="2">
    <source>
        <dbReference type="Pfam" id="PF11924"/>
    </source>
</evidence>
<sequence length="725" mass="74920">MKSFPALVAALLAGVCLPVSALAQSPQPVVELQGGLSYGTGNGSIGITFPFTLDDGSYLFIEGRGGMAEQSVRFGSFGAGLRRKLDNGLILGGYGYYDALRTERGNTFQQLSFGAELFGSVFEARANAYLPLTGSRLAEEFNSAYVSGDQLLFQSGRERARAGVDAEVGARLPVFPRDAQAQFKLFGGAYWYEGKNMDDTVGARARAELVLAGLPGVRPDATLSLGTSLSYDNEEHLEAGLRVRLRIPLGAGGSASSTTAFDPLYQPVEREEKVRSHLGTTGNVEAAEYVSSGQTVGKVVTIGPNSGDASTINGSLAAAGDNALALASGEIALTQALLLGTNQHLIGGGGTLAVRGAESGLETTFRNDGVATTLRGTNPLADVVSMASGSEIASVTMTGGLAAIQSTGAANILIHDVDISGTAGDGIRLENVTGATIANAYIHDLYICENNTTCEFAVGRPNDAPHAAVSALGTSGLTVRDTVIEGVTYGIFAGSHIDDSGWPPVITSAATDITIDNVSITRSRREGILLVAANDVTMNKVTIDNSAQDRDMDLVVLQGTSDVTITDMALKGGVNGLMLITSSTLPDAAVTTNVRVDGFSSDGASNTGIFLNPVGDISFNNVSITNPGTYGVFIYGSDYEFLGGPVNNIDFGTTSISNAGQAGLYFMGPSIDLKGDVTVAGTPKDCLVSAWGSWVGGSLTQNPGSVLNVNGAALDGSNFQTRCMP</sequence>
<evidence type="ECO:0008006" key="6">
    <source>
        <dbReference type="Google" id="ProtNLM"/>
    </source>
</evidence>
<dbReference type="Gene3D" id="2.160.20.10">
    <property type="entry name" value="Single-stranded right-handed beta-helix, Pectin lyase-like"/>
    <property type="match status" value="1"/>
</dbReference>
<comment type="caution">
    <text evidence="4">The sequence shown here is derived from an EMBL/GenBank/DDBJ whole genome shotgun (WGS) entry which is preliminary data.</text>
</comment>
<organism evidence="4 5">
    <name type="scientific">Aquamicrobium lusatiense</name>
    <dbReference type="NCBI Taxonomy" id="89772"/>
    <lineage>
        <taxon>Bacteria</taxon>
        <taxon>Pseudomonadati</taxon>
        <taxon>Pseudomonadota</taxon>
        <taxon>Alphaproteobacteria</taxon>
        <taxon>Hyphomicrobiales</taxon>
        <taxon>Phyllobacteriaceae</taxon>
        <taxon>Aquamicrobium</taxon>
    </lineage>
</organism>
<evidence type="ECO:0000256" key="1">
    <source>
        <dbReference type="SAM" id="SignalP"/>
    </source>
</evidence>
<reference evidence="4 5" key="1">
    <citation type="submission" date="2020-08" db="EMBL/GenBank/DDBJ databases">
        <title>Genomic Encyclopedia of Type Strains, Phase IV (KMG-IV): sequencing the most valuable type-strain genomes for metagenomic binning, comparative biology and taxonomic classification.</title>
        <authorList>
            <person name="Goeker M."/>
        </authorList>
    </citation>
    <scope>NUCLEOTIDE SEQUENCE [LARGE SCALE GENOMIC DNA]</scope>
    <source>
        <strain evidence="4 5">DSM 11099</strain>
    </source>
</reference>
<dbReference type="InterPro" id="IPR039448">
    <property type="entry name" value="Beta_helix"/>
</dbReference>
<feature type="chain" id="PRO_5030819936" description="Right handed beta helix domain-containing protein" evidence="1">
    <location>
        <begin position="22"/>
        <end position="725"/>
    </location>
</feature>
<dbReference type="InterPro" id="IPR024519">
    <property type="entry name" value="IAT_beta"/>
</dbReference>
<evidence type="ECO:0000313" key="4">
    <source>
        <dbReference type="EMBL" id="MBB6014355.1"/>
    </source>
</evidence>
<dbReference type="Proteomes" id="UP000533306">
    <property type="component" value="Unassembled WGS sequence"/>
</dbReference>
<dbReference type="AlphaFoldDB" id="A0A7W9VXG7"/>
<dbReference type="RefSeq" id="WP_183832534.1">
    <property type="nucleotide sequence ID" value="NZ_JACHEU010000005.1"/>
</dbReference>
<proteinExistence type="predicted"/>
<keyword evidence="1" id="KW-0732">Signal</keyword>
<dbReference type="InterPro" id="IPR012334">
    <property type="entry name" value="Pectin_lyas_fold"/>
</dbReference>
<dbReference type="InterPro" id="IPR006626">
    <property type="entry name" value="PbH1"/>
</dbReference>